<comment type="caution">
    <text evidence="2">The sequence shown here is derived from an EMBL/GenBank/DDBJ whole genome shotgun (WGS) entry which is preliminary data.</text>
</comment>
<evidence type="ECO:0000313" key="3">
    <source>
        <dbReference type="Proteomes" id="UP000299102"/>
    </source>
</evidence>
<dbReference type="Proteomes" id="UP000299102">
    <property type="component" value="Unassembled WGS sequence"/>
</dbReference>
<gene>
    <name evidence="2" type="ORF">EVAR_47473_1</name>
</gene>
<proteinExistence type="predicted"/>
<dbReference type="AlphaFoldDB" id="A0A4C1XEW9"/>
<name>A0A4C1XEW9_EUMVA</name>
<protein>
    <submittedName>
        <fullName evidence="2">Uncharacterized protein</fullName>
    </submittedName>
</protein>
<feature type="compositionally biased region" description="Basic residues" evidence="1">
    <location>
        <begin position="86"/>
        <end position="95"/>
    </location>
</feature>
<evidence type="ECO:0000313" key="2">
    <source>
        <dbReference type="EMBL" id="GBP60735.1"/>
    </source>
</evidence>
<evidence type="ECO:0000256" key="1">
    <source>
        <dbReference type="SAM" id="MobiDB-lite"/>
    </source>
</evidence>
<feature type="region of interest" description="Disordered" evidence="1">
    <location>
        <begin position="74"/>
        <end position="95"/>
    </location>
</feature>
<dbReference type="EMBL" id="BGZK01000794">
    <property type="protein sequence ID" value="GBP60735.1"/>
    <property type="molecule type" value="Genomic_DNA"/>
</dbReference>
<keyword evidence="3" id="KW-1185">Reference proteome</keyword>
<accession>A0A4C1XEW9</accession>
<organism evidence="2 3">
    <name type="scientific">Eumeta variegata</name>
    <name type="common">Bagworm moth</name>
    <name type="synonym">Eumeta japonica</name>
    <dbReference type="NCBI Taxonomy" id="151549"/>
    <lineage>
        <taxon>Eukaryota</taxon>
        <taxon>Metazoa</taxon>
        <taxon>Ecdysozoa</taxon>
        <taxon>Arthropoda</taxon>
        <taxon>Hexapoda</taxon>
        <taxon>Insecta</taxon>
        <taxon>Pterygota</taxon>
        <taxon>Neoptera</taxon>
        <taxon>Endopterygota</taxon>
        <taxon>Lepidoptera</taxon>
        <taxon>Glossata</taxon>
        <taxon>Ditrysia</taxon>
        <taxon>Tineoidea</taxon>
        <taxon>Psychidae</taxon>
        <taxon>Oiketicinae</taxon>
        <taxon>Eumeta</taxon>
    </lineage>
</organism>
<reference evidence="2 3" key="1">
    <citation type="journal article" date="2019" name="Commun. Biol.">
        <title>The bagworm genome reveals a unique fibroin gene that provides high tensile strength.</title>
        <authorList>
            <person name="Kono N."/>
            <person name="Nakamura H."/>
            <person name="Ohtoshi R."/>
            <person name="Tomita M."/>
            <person name="Numata K."/>
            <person name="Arakawa K."/>
        </authorList>
    </citation>
    <scope>NUCLEOTIDE SEQUENCE [LARGE SCALE GENOMIC DNA]</scope>
</reference>
<sequence length="95" mass="10820">MMWRRVCYVMRRHECGRLESVEYSAHVCRRTGVCPCTTEARKGERLRSLLFHVSLDGERVSGLNSFERENGKARVWSGGSGERNSPHRGRIIAAA</sequence>